<dbReference type="EMBL" id="BLXT01002484">
    <property type="protein sequence ID" value="GFN95052.1"/>
    <property type="molecule type" value="Genomic_DNA"/>
</dbReference>
<sequence length="124" mass="13606">MPQNDVELNGLLDKTAVTSSDIATHTQKNPALSQDQGEHHKGNRENRSSVFKVQSEQHGITRKHQNQSQPTTARPGPAKNAIIVTAQPEARWSLPVVPVSPPAASSLPRITHLEFENQISYSNL</sequence>
<gene>
    <name evidence="2" type="ORF">PoB_002155800</name>
</gene>
<feature type="compositionally biased region" description="Polar residues" evidence="1">
    <location>
        <begin position="20"/>
        <end position="35"/>
    </location>
</feature>
<feature type="compositionally biased region" description="Polar residues" evidence="1">
    <location>
        <begin position="48"/>
        <end position="58"/>
    </location>
</feature>
<dbReference type="AlphaFoldDB" id="A0AAV3ZKF8"/>
<comment type="caution">
    <text evidence="2">The sequence shown here is derived from an EMBL/GenBank/DDBJ whole genome shotgun (WGS) entry which is preliminary data.</text>
</comment>
<reference evidence="2 3" key="1">
    <citation type="journal article" date="2021" name="Elife">
        <title>Chloroplast acquisition without the gene transfer in kleptoplastic sea slugs, Plakobranchus ocellatus.</title>
        <authorList>
            <person name="Maeda T."/>
            <person name="Takahashi S."/>
            <person name="Yoshida T."/>
            <person name="Shimamura S."/>
            <person name="Takaki Y."/>
            <person name="Nagai Y."/>
            <person name="Toyoda A."/>
            <person name="Suzuki Y."/>
            <person name="Arimoto A."/>
            <person name="Ishii H."/>
            <person name="Satoh N."/>
            <person name="Nishiyama T."/>
            <person name="Hasebe M."/>
            <person name="Maruyama T."/>
            <person name="Minagawa J."/>
            <person name="Obokata J."/>
            <person name="Shigenobu S."/>
        </authorList>
    </citation>
    <scope>NUCLEOTIDE SEQUENCE [LARGE SCALE GENOMIC DNA]</scope>
</reference>
<dbReference type="Proteomes" id="UP000735302">
    <property type="component" value="Unassembled WGS sequence"/>
</dbReference>
<name>A0AAV3ZKF8_9GAST</name>
<protein>
    <submittedName>
        <fullName evidence="2">Uncharacterized protein</fullName>
    </submittedName>
</protein>
<evidence type="ECO:0000313" key="3">
    <source>
        <dbReference type="Proteomes" id="UP000735302"/>
    </source>
</evidence>
<evidence type="ECO:0000313" key="2">
    <source>
        <dbReference type="EMBL" id="GFN95052.1"/>
    </source>
</evidence>
<evidence type="ECO:0000256" key="1">
    <source>
        <dbReference type="SAM" id="MobiDB-lite"/>
    </source>
</evidence>
<feature type="region of interest" description="Disordered" evidence="1">
    <location>
        <begin position="20"/>
        <end position="79"/>
    </location>
</feature>
<accession>A0AAV3ZKF8</accession>
<feature type="compositionally biased region" description="Basic and acidic residues" evidence="1">
    <location>
        <begin position="36"/>
        <end position="47"/>
    </location>
</feature>
<proteinExistence type="predicted"/>
<organism evidence="2 3">
    <name type="scientific">Plakobranchus ocellatus</name>
    <dbReference type="NCBI Taxonomy" id="259542"/>
    <lineage>
        <taxon>Eukaryota</taxon>
        <taxon>Metazoa</taxon>
        <taxon>Spiralia</taxon>
        <taxon>Lophotrochozoa</taxon>
        <taxon>Mollusca</taxon>
        <taxon>Gastropoda</taxon>
        <taxon>Heterobranchia</taxon>
        <taxon>Euthyneura</taxon>
        <taxon>Panpulmonata</taxon>
        <taxon>Sacoglossa</taxon>
        <taxon>Placobranchoidea</taxon>
        <taxon>Plakobranchidae</taxon>
        <taxon>Plakobranchus</taxon>
    </lineage>
</organism>
<keyword evidence="3" id="KW-1185">Reference proteome</keyword>